<dbReference type="AlphaFoldDB" id="A0A014PM82"/>
<evidence type="ECO:0000256" key="1">
    <source>
        <dbReference type="ARBA" id="ARBA00022679"/>
    </source>
</evidence>
<evidence type="ECO:0000259" key="4">
    <source>
        <dbReference type="Pfam" id="PF06722"/>
    </source>
</evidence>
<dbReference type="CDD" id="cd03784">
    <property type="entry name" value="GT1_Gtf-like"/>
    <property type="match status" value="1"/>
</dbReference>
<evidence type="ECO:0000313" key="5">
    <source>
        <dbReference type="EMBL" id="EXU97852.1"/>
    </source>
</evidence>
<dbReference type="InterPro" id="IPR004276">
    <property type="entry name" value="GlycoTrans_28_N"/>
</dbReference>
<feature type="region of interest" description="Disordered" evidence="2">
    <location>
        <begin position="1"/>
        <end position="67"/>
    </location>
</feature>
<dbReference type="EMBL" id="JELW01000032">
    <property type="protein sequence ID" value="EXU97852.1"/>
    <property type="molecule type" value="Genomic_DNA"/>
</dbReference>
<dbReference type="PANTHER" id="PTHR48050:SF5">
    <property type="entry name" value="UDP-GLUCOSE,STEROL TRANSFERASE"/>
    <property type="match status" value="1"/>
</dbReference>
<name>A0A014PM82_9HYPO</name>
<feature type="domain" description="Erythromycin biosynthesis protein CIII-like C-terminal" evidence="4">
    <location>
        <begin position="544"/>
        <end position="637"/>
    </location>
</feature>
<dbReference type="GO" id="GO:0016906">
    <property type="term" value="F:sterol 3-beta-glucosyltransferase activity"/>
    <property type="evidence" value="ECO:0007669"/>
    <property type="project" value="UniProtKB-ARBA"/>
</dbReference>
<dbReference type="HOGENOM" id="CLU_000537_2_2_1"/>
<feature type="compositionally biased region" description="Basic residues" evidence="2">
    <location>
        <begin position="756"/>
        <end position="767"/>
    </location>
</feature>
<dbReference type="Proteomes" id="UP000030151">
    <property type="component" value="Unassembled WGS sequence"/>
</dbReference>
<sequence length="1054" mass="116044">MAFNPNFAMDATEGSAAMPSRHHNDDDDLDPLQTTGSLSKPREAVQSQEHIPVIRDSEPSPAGGASFQRRFPALEMWQTTDFADKRERAQSIPSRAWIPLMGSLVEEEKGDASDSSDFLDDSSPTESEGEVDTRRKSVRHKPCVPDKKRLSRLIKLNKHCTGTCRAQRDGRLSISVHETQGTGYMANAMGAVTHSMRPKRKRATVPMKAIPALPQLPEKINIVIMVVGSRGDVQPFLRIGKYLKEEFHHRVRIATHPVFRDIIQEAGLEFFSVGGDPSELMEFMVKNPGMIPTFESLRAGEIGRRRAAMAVMFDGFWRACIHATEDEETSLRADAMEGRDDIFIADAIIANPPSFAHIHCAEALGVPLHLVFTFPYTPTQAFPHPLAIIKGGNKSGSDKGYTNFMSYPLVETMTWQGLGDLINDFRVQKLSLDAVSTFWAPYAIYRMHVPFTYLWSPALIPKPEDWGEEISISGFVFLDLASTFKPSQALVDFLNAGEPPIYIGFGSIVVENADAFTRMIFDAVKKAGVRALVSRGWGGLGQDDVPDDIFMLDNIPHDWLFPKIKACVHHGGAGTTAIGLKCGLPTMIVPFFGDQYFWGSMVGKSGAGPQPIPYKHLNADKLADGIRYLLTTEAQAAAGKIGESIRHDGDGAMNTMESFQNQLRMYGPPSLSCSIIKSDVAVWKVRGTHIKLCVLAAAILVDSGQLCWKKLRLLRHSEWSDFEGPGEPVTAVAESVKNSLRDVLSGIASAPYRVGKTAKRRIRHKLRERGDRKNKDNSRPSSSNTLIEKASVAAKKQEKTRKLSLTRVPSVRQYGRDISASMRKTGLAVVRAPTLFIVALAQGLHNAPRLYGDDTVRRSTRVTGIRSGLVASRREFIWGIYDGVTGVIRLPIQGAKNEGVVGFVKGAGMGIGGLVLKPISAIVGPFGYTMQGLMKQIQRRRSPANFVRLARIAEGQRELAALQAPEAETVRQQVLAGWQVLDKLSQAVASAQGYFVGKVDKTEFMFMNVERAKACLDDLSSGKSLRQVMDTYKSWNVKPHDPAAKSGAFRSTRS</sequence>
<dbReference type="InterPro" id="IPR050426">
    <property type="entry name" value="Glycosyltransferase_28"/>
</dbReference>
<dbReference type="InterPro" id="IPR010610">
    <property type="entry name" value="EryCIII-like_C"/>
</dbReference>
<comment type="caution">
    <text evidence="5">The sequence shown here is derived from an EMBL/GenBank/DDBJ whole genome shotgun (WGS) entry which is preliminary data.</text>
</comment>
<feature type="compositionally biased region" description="Basic and acidic residues" evidence="2">
    <location>
        <begin position="768"/>
        <end position="778"/>
    </location>
</feature>
<dbReference type="InterPro" id="IPR002213">
    <property type="entry name" value="UDP_glucos_trans"/>
</dbReference>
<evidence type="ECO:0000313" key="6">
    <source>
        <dbReference type="Proteomes" id="UP000030151"/>
    </source>
</evidence>
<evidence type="ECO:0000256" key="2">
    <source>
        <dbReference type="SAM" id="MobiDB-lite"/>
    </source>
</evidence>
<dbReference type="Gene3D" id="3.40.50.2000">
    <property type="entry name" value="Glycogen Phosphorylase B"/>
    <property type="match status" value="2"/>
</dbReference>
<protein>
    <submittedName>
        <fullName evidence="5">Glycosyl transferase family 28 protein</fullName>
    </submittedName>
</protein>
<dbReference type="GO" id="GO:0005975">
    <property type="term" value="P:carbohydrate metabolic process"/>
    <property type="evidence" value="ECO:0007669"/>
    <property type="project" value="InterPro"/>
</dbReference>
<dbReference type="FunFam" id="3.40.50.2000:FF:000009">
    <property type="entry name" value="Sterol 3-beta-glucosyltransferase UGT80A2"/>
    <property type="match status" value="1"/>
</dbReference>
<dbReference type="eggNOG" id="KOG1192">
    <property type="taxonomic scope" value="Eukaryota"/>
</dbReference>
<dbReference type="FunFam" id="3.40.50.2000:FF:000100">
    <property type="entry name" value="Glycosyltransferase family 1 protein"/>
    <property type="match status" value="1"/>
</dbReference>
<organism evidence="5 6">
    <name type="scientific">Metarhizium robertsii</name>
    <dbReference type="NCBI Taxonomy" id="568076"/>
    <lineage>
        <taxon>Eukaryota</taxon>
        <taxon>Fungi</taxon>
        <taxon>Dikarya</taxon>
        <taxon>Ascomycota</taxon>
        <taxon>Pezizomycotina</taxon>
        <taxon>Sordariomycetes</taxon>
        <taxon>Hypocreomycetidae</taxon>
        <taxon>Hypocreales</taxon>
        <taxon>Clavicipitaceae</taxon>
        <taxon>Metarhizium</taxon>
    </lineage>
</organism>
<keyword evidence="1 5" id="KW-0808">Transferase</keyword>
<accession>A0A014PM82</accession>
<feature type="domain" description="Glycosyltransferase family 28 N-terminal" evidence="3">
    <location>
        <begin position="222"/>
        <end position="383"/>
    </location>
</feature>
<evidence type="ECO:0000259" key="3">
    <source>
        <dbReference type="Pfam" id="PF03033"/>
    </source>
</evidence>
<dbReference type="OrthoDB" id="5835829at2759"/>
<reference evidence="5 6" key="1">
    <citation type="submission" date="2014-02" db="EMBL/GenBank/DDBJ databases">
        <title>The genome sequence of the entomopathogenic fungus Metarhizium robertsii ARSEF 2575.</title>
        <authorList>
            <person name="Giuliano Garisto Donzelli B."/>
            <person name="Roe B.A."/>
            <person name="Macmil S.L."/>
            <person name="Krasnoff S.B."/>
            <person name="Gibson D.M."/>
        </authorList>
    </citation>
    <scope>NUCLEOTIDE SEQUENCE [LARGE SCALE GENOMIC DNA]</scope>
    <source>
        <strain evidence="5 6">ARSEF 2575</strain>
    </source>
</reference>
<gene>
    <name evidence="5" type="ORF">X797_009040</name>
</gene>
<dbReference type="PANTHER" id="PTHR48050">
    <property type="entry name" value="STEROL 3-BETA-GLUCOSYLTRANSFERASE"/>
    <property type="match status" value="1"/>
</dbReference>
<proteinExistence type="predicted"/>
<feature type="region of interest" description="Disordered" evidence="2">
    <location>
        <begin position="755"/>
        <end position="787"/>
    </location>
</feature>
<dbReference type="SUPFAM" id="SSF53756">
    <property type="entry name" value="UDP-Glycosyltransferase/glycogen phosphorylase"/>
    <property type="match status" value="1"/>
</dbReference>
<feature type="region of interest" description="Disordered" evidence="2">
    <location>
        <begin position="107"/>
        <end position="140"/>
    </location>
</feature>
<dbReference type="Pfam" id="PF06722">
    <property type="entry name" value="EryCIII-like_C"/>
    <property type="match status" value="1"/>
</dbReference>
<dbReference type="Pfam" id="PF03033">
    <property type="entry name" value="Glyco_transf_28"/>
    <property type="match status" value="1"/>
</dbReference>